<evidence type="ECO:0000256" key="1">
    <source>
        <dbReference type="ARBA" id="ARBA00011738"/>
    </source>
</evidence>
<dbReference type="PANTHER" id="PTHR33178">
    <property type="match status" value="1"/>
</dbReference>
<feature type="transmembrane region" description="Helical" evidence="2">
    <location>
        <begin position="228"/>
        <end position="248"/>
    </location>
</feature>
<protein>
    <submittedName>
        <fullName evidence="4">Stress responsive A/B barrel domain-containing protein</fullName>
    </submittedName>
</protein>
<dbReference type="SMART" id="SM00886">
    <property type="entry name" value="Dabb"/>
    <property type="match status" value="1"/>
</dbReference>
<name>A0A6A5Z9A1_9PLEO</name>
<feature type="transmembrane region" description="Helical" evidence="2">
    <location>
        <begin position="198"/>
        <end position="216"/>
    </location>
</feature>
<dbReference type="Pfam" id="PF07876">
    <property type="entry name" value="Dabb"/>
    <property type="match status" value="1"/>
</dbReference>
<evidence type="ECO:0000259" key="3">
    <source>
        <dbReference type="PROSITE" id="PS51502"/>
    </source>
</evidence>
<proteinExistence type="predicted"/>
<evidence type="ECO:0000313" key="4">
    <source>
        <dbReference type="EMBL" id="KAF2114958.1"/>
    </source>
</evidence>
<organism evidence="4 5">
    <name type="scientific">Lophiotrema nucula</name>
    <dbReference type="NCBI Taxonomy" id="690887"/>
    <lineage>
        <taxon>Eukaryota</taxon>
        <taxon>Fungi</taxon>
        <taxon>Dikarya</taxon>
        <taxon>Ascomycota</taxon>
        <taxon>Pezizomycotina</taxon>
        <taxon>Dothideomycetes</taxon>
        <taxon>Pleosporomycetidae</taxon>
        <taxon>Pleosporales</taxon>
        <taxon>Lophiotremataceae</taxon>
        <taxon>Lophiotrema</taxon>
    </lineage>
</organism>
<dbReference type="InterPro" id="IPR013097">
    <property type="entry name" value="Dabb"/>
</dbReference>
<dbReference type="InterPro" id="IPR011008">
    <property type="entry name" value="Dimeric_a/b-barrel"/>
</dbReference>
<dbReference type="Gene3D" id="3.30.70.100">
    <property type="match status" value="1"/>
</dbReference>
<sequence length="705" mass="79131">MNDRLSDYELVDEPLPTYSSSWGNDVIHNEEKKDAKDRGVWLRRMDTMKQGTERIAQGTPPFLQNIVWPRIKKFRFPKKQSLAISLVALFGIIPFAIVGNFTAGHGLPLFGNLFAPKVISCGNAFGKPQNSTVGGIEALFVLDATFGKFKFSQVKVIDVAWDVGVGRGVQLLAWYYSYAVFTDALLRVIERHPASFETFTHVCLEGACLASIWSLIKDLFRTKSKRTWLLFFYMVISCSYVMGLPTILSAMTGYTSTAIAWIDADGSDQIVPATNFQYGYVLYHAGNTTFNDTCLPYTDGEDSIQKVLNLGYQKQQGCDCQLPNGTVLPYLNWTHLYSYRTNYTYDDCSFDFSGNTKTYVNASGDVANCNATVDIQVNGKSYSSINLNYTDGYCGNGKGYTYHDLVDHSRCLPDTADPSYQWGFSTMLSGVFLIAQFVWVMSMYIVWQDAQFNSELVKSGYGMTMLRAAFALSTAARWKTGMSNGELVRRDTKDLKKELYGGKSKKKQKVQRADVDVDVFRETKDVEDSDEVIGSRGKRWVISQLQDALMMYDSTSSIFILNSSLLVKHRTPSPYTFIQSILRQVISQIPIMTITHIVMFTFKSTASSDDVRKICDRFIGLKDTCIHPTSKQPYLVSAKGGTDNSPEGIAGGLTHAFVLDFASIEDRDYYVDKDPVHDQFKKDVGVLLEKAQVIDFEDGVFAEKR</sequence>
<feature type="transmembrane region" description="Helical" evidence="2">
    <location>
        <begin position="82"/>
        <end position="103"/>
    </location>
</feature>
<dbReference type="PANTHER" id="PTHR33178:SF10">
    <property type="entry name" value="STRESS-RESPONSE A_B BARREL DOMAIN-CONTAINING PROTEIN"/>
    <property type="match status" value="1"/>
</dbReference>
<evidence type="ECO:0000313" key="5">
    <source>
        <dbReference type="Proteomes" id="UP000799770"/>
    </source>
</evidence>
<dbReference type="AlphaFoldDB" id="A0A6A5Z9A1"/>
<dbReference type="SUPFAM" id="SSF54909">
    <property type="entry name" value="Dimeric alpha+beta barrel"/>
    <property type="match status" value="1"/>
</dbReference>
<reference evidence="4" key="1">
    <citation type="journal article" date="2020" name="Stud. Mycol.">
        <title>101 Dothideomycetes genomes: a test case for predicting lifestyles and emergence of pathogens.</title>
        <authorList>
            <person name="Haridas S."/>
            <person name="Albert R."/>
            <person name="Binder M."/>
            <person name="Bloem J."/>
            <person name="Labutti K."/>
            <person name="Salamov A."/>
            <person name="Andreopoulos B."/>
            <person name="Baker S."/>
            <person name="Barry K."/>
            <person name="Bills G."/>
            <person name="Bluhm B."/>
            <person name="Cannon C."/>
            <person name="Castanera R."/>
            <person name="Culley D."/>
            <person name="Daum C."/>
            <person name="Ezra D."/>
            <person name="Gonzalez J."/>
            <person name="Henrissat B."/>
            <person name="Kuo A."/>
            <person name="Liang C."/>
            <person name="Lipzen A."/>
            <person name="Lutzoni F."/>
            <person name="Magnuson J."/>
            <person name="Mondo S."/>
            <person name="Nolan M."/>
            <person name="Ohm R."/>
            <person name="Pangilinan J."/>
            <person name="Park H.-J."/>
            <person name="Ramirez L."/>
            <person name="Alfaro M."/>
            <person name="Sun H."/>
            <person name="Tritt A."/>
            <person name="Yoshinaga Y."/>
            <person name="Zwiers L.-H."/>
            <person name="Turgeon B."/>
            <person name="Goodwin S."/>
            <person name="Spatafora J."/>
            <person name="Crous P."/>
            <person name="Grigoriev I."/>
        </authorList>
    </citation>
    <scope>NUCLEOTIDE SEQUENCE</scope>
    <source>
        <strain evidence="4">CBS 627.86</strain>
    </source>
</reference>
<keyword evidence="2" id="KW-1133">Transmembrane helix</keyword>
<comment type="subunit">
    <text evidence="1">Homodimer.</text>
</comment>
<dbReference type="PROSITE" id="PS51502">
    <property type="entry name" value="S_R_A_B_BARREL"/>
    <property type="match status" value="1"/>
</dbReference>
<keyword evidence="5" id="KW-1185">Reference proteome</keyword>
<keyword evidence="2" id="KW-0472">Membrane</keyword>
<gene>
    <name evidence="4" type="ORF">BDV96DRAFT_600113</name>
</gene>
<accession>A0A6A5Z9A1</accession>
<keyword evidence="2" id="KW-0812">Transmembrane</keyword>
<dbReference type="OrthoDB" id="3903561at2759"/>
<dbReference type="Proteomes" id="UP000799770">
    <property type="component" value="Unassembled WGS sequence"/>
</dbReference>
<dbReference type="EMBL" id="ML977324">
    <property type="protein sequence ID" value="KAF2114958.1"/>
    <property type="molecule type" value="Genomic_DNA"/>
</dbReference>
<evidence type="ECO:0000256" key="2">
    <source>
        <dbReference type="SAM" id="Phobius"/>
    </source>
</evidence>
<feature type="domain" description="Stress-response A/B barrel" evidence="3">
    <location>
        <begin position="594"/>
        <end position="696"/>
    </location>
</feature>
<dbReference type="InterPro" id="IPR044662">
    <property type="entry name" value="HS1/DABB1-like"/>
</dbReference>